<evidence type="ECO:0000313" key="1">
    <source>
        <dbReference type="EMBL" id="GEU60253.1"/>
    </source>
</evidence>
<gene>
    <name evidence="1" type="ORF">Tci_032231</name>
</gene>
<dbReference type="EMBL" id="BKCJ010004306">
    <property type="protein sequence ID" value="GEU60253.1"/>
    <property type="molecule type" value="Genomic_DNA"/>
</dbReference>
<accession>A0A6L2LES2</accession>
<name>A0A6L2LES2_TANCI</name>
<organism evidence="1">
    <name type="scientific">Tanacetum cinerariifolium</name>
    <name type="common">Dalmatian daisy</name>
    <name type="synonym">Chrysanthemum cinerariifolium</name>
    <dbReference type="NCBI Taxonomy" id="118510"/>
    <lineage>
        <taxon>Eukaryota</taxon>
        <taxon>Viridiplantae</taxon>
        <taxon>Streptophyta</taxon>
        <taxon>Embryophyta</taxon>
        <taxon>Tracheophyta</taxon>
        <taxon>Spermatophyta</taxon>
        <taxon>Magnoliopsida</taxon>
        <taxon>eudicotyledons</taxon>
        <taxon>Gunneridae</taxon>
        <taxon>Pentapetalae</taxon>
        <taxon>asterids</taxon>
        <taxon>campanulids</taxon>
        <taxon>Asterales</taxon>
        <taxon>Asteraceae</taxon>
        <taxon>Asteroideae</taxon>
        <taxon>Anthemideae</taxon>
        <taxon>Anthemidinae</taxon>
        <taxon>Tanacetum</taxon>
    </lineage>
</organism>
<proteinExistence type="predicted"/>
<comment type="caution">
    <text evidence="1">The sequence shown here is derived from an EMBL/GenBank/DDBJ whole genome shotgun (WGS) entry which is preliminary data.</text>
</comment>
<reference evidence="1" key="1">
    <citation type="journal article" date="2019" name="Sci. Rep.">
        <title>Draft genome of Tanacetum cinerariifolium, the natural source of mosquito coil.</title>
        <authorList>
            <person name="Yamashiro T."/>
            <person name="Shiraishi A."/>
            <person name="Satake H."/>
            <person name="Nakayama K."/>
        </authorList>
    </citation>
    <scope>NUCLEOTIDE SEQUENCE</scope>
</reference>
<sequence length="74" mass="8327">MYGVAKNPKMQIQKDSEVRLKIIGTRVDATEIIQCYRITITLLSACPSFGVVVILKCSNNRGFPSRNLNRKDGR</sequence>
<dbReference type="AlphaFoldDB" id="A0A6L2LES2"/>
<dbReference type="Gene3D" id="2.40.50.140">
    <property type="entry name" value="Nucleic acid-binding proteins"/>
    <property type="match status" value="1"/>
</dbReference>
<dbReference type="InterPro" id="IPR012340">
    <property type="entry name" value="NA-bd_OB-fold"/>
</dbReference>
<protein>
    <submittedName>
        <fullName evidence="1">Uncharacterized protein</fullName>
    </submittedName>
</protein>